<comment type="similarity">
    <text evidence="3">Belongs to the glycosyl hydrolase 5 (cellulase A) family.</text>
</comment>
<dbReference type="GO" id="GO:0005576">
    <property type="term" value="C:extracellular region"/>
    <property type="evidence" value="ECO:0007669"/>
    <property type="project" value="InterPro"/>
</dbReference>
<evidence type="ECO:0000256" key="4">
    <source>
        <dbReference type="SAM" id="MobiDB-lite"/>
    </source>
</evidence>
<dbReference type="EC" id="3.2.1.8" evidence="6"/>
<name>A0A375A8Q5_9GAMM</name>
<reference evidence="6 7" key="1">
    <citation type="submission" date="2016-09" db="EMBL/GenBank/DDBJ databases">
        <authorList>
            <person name="Reverchon S."/>
            <person name="Nasser W."/>
            <person name="Leonard S."/>
            <person name="Brochier C."/>
            <person name="Duprey A."/>
        </authorList>
    </citation>
    <scope>NUCLEOTIDE SEQUENCE [LARGE SCALE GENOMIC DNA]</scope>
    <source>
        <strain evidence="6 7">174/2</strain>
    </source>
</reference>
<protein>
    <submittedName>
        <fullName evidence="6">Endo-1,4-beta-glucanase,Cellulase involved in cellulose degradation</fullName>
        <ecNumber evidence="6">3.2.1.8</ecNumber>
    </submittedName>
</protein>
<evidence type="ECO:0000256" key="1">
    <source>
        <dbReference type="ARBA" id="ARBA00022801"/>
    </source>
</evidence>
<dbReference type="RefSeq" id="WP_035343036.1">
    <property type="nucleotide sequence ID" value="NZ_LT615367.1"/>
</dbReference>
<dbReference type="InterPro" id="IPR018087">
    <property type="entry name" value="Glyco_hydro_5_CS"/>
</dbReference>
<keyword evidence="7" id="KW-1185">Reference proteome</keyword>
<evidence type="ECO:0000256" key="3">
    <source>
        <dbReference type="RuleBase" id="RU361153"/>
    </source>
</evidence>
<accession>A0A375A8Q5</accession>
<dbReference type="PANTHER" id="PTHR34142">
    <property type="entry name" value="ENDO-BETA-1,4-GLUCANASE A"/>
    <property type="match status" value="1"/>
</dbReference>
<feature type="domain" description="Chitin-binding type-3" evidence="5">
    <location>
        <begin position="393"/>
        <end position="436"/>
    </location>
</feature>
<dbReference type="InterPro" id="IPR001547">
    <property type="entry name" value="Glyco_hydro_5"/>
</dbReference>
<evidence type="ECO:0000259" key="5">
    <source>
        <dbReference type="SMART" id="SM00495"/>
    </source>
</evidence>
<dbReference type="GO" id="GO:0030246">
    <property type="term" value="F:carbohydrate binding"/>
    <property type="evidence" value="ECO:0007669"/>
    <property type="project" value="InterPro"/>
</dbReference>
<dbReference type="Pfam" id="PF00150">
    <property type="entry name" value="Cellulase"/>
    <property type="match status" value="1"/>
</dbReference>
<dbReference type="KEGG" id="daq:DAQ1742_01422"/>
<gene>
    <name evidence="6" type="primary">cel5Z</name>
    <name evidence="6" type="ORF">DAQ1742_01422</name>
</gene>
<keyword evidence="2 3" id="KW-0326">Glycosidase</keyword>
<dbReference type="CDD" id="cd12204">
    <property type="entry name" value="CBD_like"/>
    <property type="match status" value="1"/>
</dbReference>
<dbReference type="Proteomes" id="UP000294820">
    <property type="component" value="Chromosome 1"/>
</dbReference>
<dbReference type="AlphaFoldDB" id="A0A375A8Q5"/>
<dbReference type="SUPFAM" id="SSF51445">
    <property type="entry name" value="(Trans)glycosidases"/>
    <property type="match status" value="1"/>
</dbReference>
<dbReference type="Gene3D" id="2.10.10.20">
    <property type="entry name" value="Carbohydrate-binding module superfamily 5/12"/>
    <property type="match status" value="1"/>
</dbReference>
<dbReference type="InterPro" id="IPR003610">
    <property type="entry name" value="CBM5/12"/>
</dbReference>
<dbReference type="GO" id="GO:0000272">
    <property type="term" value="P:polysaccharide catabolic process"/>
    <property type="evidence" value="ECO:0007669"/>
    <property type="project" value="InterPro"/>
</dbReference>
<evidence type="ECO:0000313" key="7">
    <source>
        <dbReference type="Proteomes" id="UP000294820"/>
    </source>
</evidence>
<dbReference type="Pfam" id="PF14600">
    <property type="entry name" value="CBM_5_12_2"/>
    <property type="match status" value="1"/>
</dbReference>
<feature type="region of interest" description="Disordered" evidence="4">
    <location>
        <begin position="343"/>
        <end position="379"/>
    </location>
</feature>
<dbReference type="SMART" id="SM00495">
    <property type="entry name" value="ChtBD3"/>
    <property type="match status" value="1"/>
</dbReference>
<dbReference type="PROSITE" id="PS51257">
    <property type="entry name" value="PROKAR_LIPOPROTEIN"/>
    <property type="match status" value="1"/>
</dbReference>
<dbReference type="PROSITE" id="PS00659">
    <property type="entry name" value="GLYCOSYL_HYDROL_F5"/>
    <property type="match status" value="1"/>
</dbReference>
<dbReference type="Gene3D" id="3.20.20.80">
    <property type="entry name" value="Glycosidases"/>
    <property type="match status" value="1"/>
</dbReference>
<proteinExistence type="inferred from homology"/>
<organism evidence="6 7">
    <name type="scientific">Dickeya aquatica</name>
    <dbReference type="NCBI Taxonomy" id="1401087"/>
    <lineage>
        <taxon>Bacteria</taxon>
        <taxon>Pseudomonadati</taxon>
        <taxon>Pseudomonadota</taxon>
        <taxon>Gammaproteobacteria</taxon>
        <taxon>Enterobacterales</taxon>
        <taxon>Pectobacteriaceae</taxon>
        <taxon>Dickeya</taxon>
    </lineage>
</organism>
<evidence type="ECO:0000313" key="6">
    <source>
        <dbReference type="EMBL" id="SLM62405.1"/>
    </source>
</evidence>
<dbReference type="InterPro" id="IPR032798">
    <property type="entry name" value="CBM_5_12_2"/>
</dbReference>
<dbReference type="PANTHER" id="PTHR34142:SF1">
    <property type="entry name" value="GLYCOSIDE HYDROLASE FAMILY 5 DOMAIN-CONTAINING PROTEIN"/>
    <property type="match status" value="1"/>
</dbReference>
<dbReference type="GO" id="GO:0031176">
    <property type="term" value="F:endo-1,4-beta-xylanase activity"/>
    <property type="evidence" value="ECO:0007669"/>
    <property type="project" value="UniProtKB-EC"/>
</dbReference>
<dbReference type="EMBL" id="LT615367">
    <property type="protein sequence ID" value="SLM62405.1"/>
    <property type="molecule type" value="Genomic_DNA"/>
</dbReference>
<dbReference type="InterPro" id="IPR036573">
    <property type="entry name" value="CBM_sf_5/12"/>
</dbReference>
<dbReference type="InterPro" id="IPR017853">
    <property type="entry name" value="GH"/>
</dbReference>
<dbReference type="SUPFAM" id="SSF51055">
    <property type="entry name" value="Carbohydrate binding domain"/>
    <property type="match status" value="1"/>
</dbReference>
<evidence type="ECO:0000256" key="2">
    <source>
        <dbReference type="ARBA" id="ARBA00023295"/>
    </source>
</evidence>
<sequence>MPLLNKKLNSNSTFFRKALLSCVYLGVSIGCLSANSWASVEPLSVSGNKIYAGSTAKSFSGNSLFWSNNGWGGEKFYTADTVASLKKNWGSSIVRAAMGVQESGGYLQDPAGNKAKVEKVVNAAIANNMYVIIDWHSHTAENNRSEAISFFQDMARKYGNKPNVIYEIYNEPLQVSWNNTIKPYAEAVVSAIRAIDPDNLIIVGTPSWSQDVDEASFNPINAKNIAYTLHFYAGTHGESLRNKARKALNNGIALFVTEWGAVNSDGNGGVNQTETDAWVTFMRDNNISNANWALNDKNEGASTYYPGSTNLTDSGKKVKSIIQNWPYKTSSASASINEAASETAADTAATDSAATTDTATQDTTTQTTAVTDTPTTTDSASCTNVNIYPNWVSKDWSGGTPTHNEAGESLVYQGKRYVANWYTSSTPGSDASWSLVGNCN</sequence>
<keyword evidence="1 3" id="KW-0378">Hydrolase</keyword>